<feature type="non-terminal residue" evidence="2">
    <location>
        <position position="269"/>
    </location>
</feature>
<sequence>TKLISAHGSWFISKHERPGRLHLVKQNKGRSDRRVTSFLTYEQFTEQSHLTRVMLALNPAARTGDKECVKITFLREEARLNYGVQTAGAIFSLHDCFQRRNILFDLKFASQQPIYGLKKYCDPRISCTSAHEASGGQISIITFVLRCGVSHAIGHGSHRLRAGDRSPSDSASLHGPLQEKRAERGEVRPGPGVYLCGGSSRADVVLVSALTMERGSVSAARGSGPVALILNYKSVAGAPFPLNQVVVSTSWPDPSDLKHIRPYPIFIVE</sequence>
<dbReference type="EMBL" id="JAFHDT010000024">
    <property type="protein sequence ID" value="KAI7791587.1"/>
    <property type="molecule type" value="Genomic_DNA"/>
</dbReference>
<keyword evidence="3" id="KW-1185">Reference proteome</keyword>
<proteinExistence type="predicted"/>
<organism evidence="2 3">
    <name type="scientific">Triplophysa rosa</name>
    <name type="common">Cave loach</name>
    <dbReference type="NCBI Taxonomy" id="992332"/>
    <lineage>
        <taxon>Eukaryota</taxon>
        <taxon>Metazoa</taxon>
        <taxon>Chordata</taxon>
        <taxon>Craniata</taxon>
        <taxon>Vertebrata</taxon>
        <taxon>Euteleostomi</taxon>
        <taxon>Actinopterygii</taxon>
        <taxon>Neopterygii</taxon>
        <taxon>Teleostei</taxon>
        <taxon>Ostariophysi</taxon>
        <taxon>Cypriniformes</taxon>
        <taxon>Nemacheilidae</taxon>
        <taxon>Triplophysa</taxon>
    </lineage>
</organism>
<accession>A0A9W7T8K2</accession>
<gene>
    <name evidence="2" type="ORF">IRJ41_000183</name>
</gene>
<feature type="region of interest" description="Disordered" evidence="1">
    <location>
        <begin position="157"/>
        <end position="185"/>
    </location>
</feature>
<evidence type="ECO:0000313" key="3">
    <source>
        <dbReference type="Proteomes" id="UP001059041"/>
    </source>
</evidence>
<protein>
    <submittedName>
        <fullName evidence="2">Uncharacterized protein</fullName>
    </submittedName>
</protein>
<reference evidence="2" key="1">
    <citation type="submission" date="2021-02" db="EMBL/GenBank/DDBJ databases">
        <title>Comparative genomics reveals that relaxation of natural selection precedes convergent phenotypic evolution of cavefish.</title>
        <authorList>
            <person name="Peng Z."/>
        </authorList>
    </citation>
    <scope>NUCLEOTIDE SEQUENCE</scope>
    <source>
        <tissue evidence="2">Muscle</tissue>
    </source>
</reference>
<dbReference type="AlphaFoldDB" id="A0A9W7T8K2"/>
<name>A0A9W7T8K2_TRIRA</name>
<dbReference type="Proteomes" id="UP001059041">
    <property type="component" value="Linkage Group LG24"/>
</dbReference>
<comment type="caution">
    <text evidence="2">The sequence shown here is derived from an EMBL/GenBank/DDBJ whole genome shotgun (WGS) entry which is preliminary data.</text>
</comment>
<evidence type="ECO:0000313" key="2">
    <source>
        <dbReference type="EMBL" id="KAI7791587.1"/>
    </source>
</evidence>
<evidence type="ECO:0000256" key="1">
    <source>
        <dbReference type="SAM" id="MobiDB-lite"/>
    </source>
</evidence>